<dbReference type="Proteomes" id="UP001206925">
    <property type="component" value="Unassembled WGS sequence"/>
</dbReference>
<proteinExistence type="predicted"/>
<keyword evidence="3" id="KW-1185">Reference proteome</keyword>
<comment type="caution">
    <text evidence="2">The sequence shown here is derived from an EMBL/GenBank/DDBJ whole genome shotgun (WGS) entry which is preliminary data.</text>
</comment>
<name>A0AAD5GVR7_AMBAR</name>
<dbReference type="AlphaFoldDB" id="A0AAD5GVR7"/>
<accession>A0AAD5GVR7</accession>
<gene>
    <name evidence="2" type="ORF">M8C21_032281</name>
</gene>
<organism evidence="2 3">
    <name type="scientific">Ambrosia artemisiifolia</name>
    <name type="common">Common ragweed</name>
    <dbReference type="NCBI Taxonomy" id="4212"/>
    <lineage>
        <taxon>Eukaryota</taxon>
        <taxon>Viridiplantae</taxon>
        <taxon>Streptophyta</taxon>
        <taxon>Embryophyta</taxon>
        <taxon>Tracheophyta</taxon>
        <taxon>Spermatophyta</taxon>
        <taxon>Magnoliopsida</taxon>
        <taxon>eudicotyledons</taxon>
        <taxon>Gunneridae</taxon>
        <taxon>Pentapetalae</taxon>
        <taxon>asterids</taxon>
        <taxon>campanulids</taxon>
        <taxon>Asterales</taxon>
        <taxon>Asteraceae</taxon>
        <taxon>Asteroideae</taxon>
        <taxon>Heliantheae alliance</taxon>
        <taxon>Heliantheae</taxon>
        <taxon>Ambrosia</taxon>
    </lineage>
</organism>
<evidence type="ECO:0000313" key="2">
    <source>
        <dbReference type="EMBL" id="KAI7753538.1"/>
    </source>
</evidence>
<evidence type="ECO:0000256" key="1">
    <source>
        <dbReference type="SAM" id="MobiDB-lite"/>
    </source>
</evidence>
<sequence length="42" mass="5103">MLKYLSGRAKRKRKQGRSCQKTRMSRRGNELELCKATRMMWK</sequence>
<protein>
    <submittedName>
        <fullName evidence="2">Uncharacterized protein</fullName>
    </submittedName>
</protein>
<feature type="region of interest" description="Disordered" evidence="1">
    <location>
        <begin position="1"/>
        <end position="27"/>
    </location>
</feature>
<dbReference type="EMBL" id="JAMZMK010005404">
    <property type="protein sequence ID" value="KAI7753538.1"/>
    <property type="molecule type" value="Genomic_DNA"/>
</dbReference>
<evidence type="ECO:0000313" key="3">
    <source>
        <dbReference type="Proteomes" id="UP001206925"/>
    </source>
</evidence>
<reference evidence="2" key="1">
    <citation type="submission" date="2022-06" db="EMBL/GenBank/DDBJ databases">
        <title>Uncovering the hologenomic basis of an extraordinary plant invasion.</title>
        <authorList>
            <person name="Bieker V.C."/>
            <person name="Martin M.D."/>
            <person name="Gilbert T."/>
            <person name="Hodgins K."/>
            <person name="Battlay P."/>
            <person name="Petersen B."/>
            <person name="Wilson J."/>
        </authorList>
    </citation>
    <scope>NUCLEOTIDE SEQUENCE</scope>
    <source>
        <strain evidence="2">AA19_3_7</strain>
        <tissue evidence="2">Leaf</tissue>
    </source>
</reference>